<dbReference type="CDD" id="cd04301">
    <property type="entry name" value="NAT_SF"/>
    <property type="match status" value="1"/>
</dbReference>
<accession>A0ABT0WMC5</accession>
<comment type="caution">
    <text evidence="2">The sequence shown here is derived from an EMBL/GenBank/DDBJ whole genome shotgun (WGS) entry which is preliminary data.</text>
</comment>
<name>A0ABT0WMC5_9BURK</name>
<evidence type="ECO:0000313" key="2">
    <source>
        <dbReference type="EMBL" id="MCM2565221.1"/>
    </source>
</evidence>
<evidence type="ECO:0000259" key="1">
    <source>
        <dbReference type="PROSITE" id="PS51186"/>
    </source>
</evidence>
<dbReference type="RefSeq" id="WP_251349084.1">
    <property type="nucleotide sequence ID" value="NZ_JAMQGR010000001.1"/>
</dbReference>
<dbReference type="Gene3D" id="3.40.630.30">
    <property type="match status" value="1"/>
</dbReference>
<organism evidence="2 3">
    <name type="scientific">Janthinobacterium kumbetense</name>
    <dbReference type="NCBI Taxonomy" id="2950280"/>
    <lineage>
        <taxon>Bacteria</taxon>
        <taxon>Pseudomonadati</taxon>
        <taxon>Pseudomonadota</taxon>
        <taxon>Betaproteobacteria</taxon>
        <taxon>Burkholderiales</taxon>
        <taxon>Oxalobacteraceae</taxon>
        <taxon>Janthinobacterium</taxon>
    </lineage>
</organism>
<dbReference type="EMBL" id="JAMQGR010000001">
    <property type="protein sequence ID" value="MCM2565221.1"/>
    <property type="molecule type" value="Genomic_DNA"/>
</dbReference>
<dbReference type="InterPro" id="IPR016181">
    <property type="entry name" value="Acyl_CoA_acyltransferase"/>
</dbReference>
<dbReference type="Pfam" id="PF13673">
    <property type="entry name" value="Acetyltransf_10"/>
    <property type="match status" value="1"/>
</dbReference>
<reference evidence="2 3" key="1">
    <citation type="submission" date="2022-06" db="EMBL/GenBank/DDBJ databases">
        <title>Janthinobacterium kumbetensis sp. nov., isolated from spring water in Turkey.</title>
        <authorList>
            <person name="Inan Bektas K."/>
            <person name="Belduz A.A."/>
            <person name="Canakci S."/>
            <person name="Nalcaoglu A."/>
            <person name="Ceylan E."/>
            <person name="Kati H."/>
        </authorList>
    </citation>
    <scope>NUCLEOTIDE SEQUENCE [LARGE SCALE GENOMIC DNA]</scope>
    <source>
        <strain evidence="2 3">GK</strain>
    </source>
</reference>
<feature type="domain" description="N-acetyltransferase" evidence="1">
    <location>
        <begin position="2"/>
        <end position="148"/>
    </location>
</feature>
<dbReference type="PROSITE" id="PS51186">
    <property type="entry name" value="GNAT"/>
    <property type="match status" value="1"/>
</dbReference>
<dbReference type="SUPFAM" id="SSF55729">
    <property type="entry name" value="Acyl-CoA N-acyltransferases (Nat)"/>
    <property type="match status" value="1"/>
</dbReference>
<proteinExistence type="predicted"/>
<gene>
    <name evidence="2" type="ORF">NCG91_06390</name>
</gene>
<evidence type="ECO:0000313" key="3">
    <source>
        <dbReference type="Proteomes" id="UP001202243"/>
    </source>
</evidence>
<sequence>MQIVRPYQAGDRDACLALFDGNTPRFFDPSERADFAAWLDTSTHPYLVILRDGRIVACGGHAIEAGGSVASLCWGMVAQDAHGQGLGRALTQARLDAIRAVPGIASVRMNTSQHTQGFYAGYGFVTVNVTPDGFGPGIDQWDMVLQLPV</sequence>
<dbReference type="Proteomes" id="UP001202243">
    <property type="component" value="Unassembled WGS sequence"/>
</dbReference>
<keyword evidence="3" id="KW-1185">Reference proteome</keyword>
<protein>
    <submittedName>
        <fullName evidence="2">GNAT family N-acetyltransferase</fullName>
    </submittedName>
</protein>
<dbReference type="InterPro" id="IPR000182">
    <property type="entry name" value="GNAT_dom"/>
</dbReference>